<comment type="subcellular location">
    <subcellularLocation>
        <location evidence="1">Cell membrane</location>
        <topology evidence="1">Multi-pass membrane protein</topology>
    </subcellularLocation>
</comment>
<evidence type="ECO:0000256" key="9">
    <source>
        <dbReference type="SAM" id="Phobius"/>
    </source>
</evidence>
<dbReference type="InterPro" id="IPR011333">
    <property type="entry name" value="SKP1/BTB/POZ_sf"/>
</dbReference>
<evidence type="ECO:0000256" key="1">
    <source>
        <dbReference type="ARBA" id="ARBA00004651"/>
    </source>
</evidence>
<evidence type="ECO:0000256" key="4">
    <source>
        <dbReference type="ARBA" id="ARBA00022475"/>
    </source>
</evidence>
<dbReference type="PANTHER" id="PTHR14136:SF17">
    <property type="entry name" value="BTB_POZ DOMAIN-CONTAINING PROTEIN KCTD9"/>
    <property type="match status" value="1"/>
</dbReference>
<reference evidence="11" key="1">
    <citation type="submission" date="2021-01" db="EMBL/GenBank/DDBJ databases">
        <authorList>
            <person name="Bezrukov I."/>
        </authorList>
    </citation>
    <scope>NUCLEOTIDE SEQUENCE</scope>
</reference>
<evidence type="ECO:0000256" key="7">
    <source>
        <dbReference type="ARBA" id="ARBA00023136"/>
    </source>
</evidence>
<gene>
    <name evidence="11" type="ORF">AARE701A_LOCUS21539</name>
</gene>
<keyword evidence="7 9" id="KW-0472">Membrane</keyword>
<dbReference type="EMBL" id="LR999458">
    <property type="protein sequence ID" value="CAE6241335.1"/>
    <property type="molecule type" value="Genomic_DNA"/>
</dbReference>
<dbReference type="Pfam" id="PF04535">
    <property type="entry name" value="CASP_dom"/>
    <property type="match status" value="1"/>
</dbReference>
<dbReference type="GO" id="GO:0051260">
    <property type="term" value="P:protein homooligomerization"/>
    <property type="evidence" value="ECO:0007669"/>
    <property type="project" value="InterPro"/>
</dbReference>
<dbReference type="InterPro" id="IPR001646">
    <property type="entry name" value="5peptide_repeat"/>
</dbReference>
<keyword evidence="4" id="KW-1003">Cell membrane</keyword>
<dbReference type="SUPFAM" id="SSF54695">
    <property type="entry name" value="POZ domain"/>
    <property type="match status" value="1"/>
</dbReference>
<evidence type="ECO:0000256" key="5">
    <source>
        <dbReference type="ARBA" id="ARBA00022692"/>
    </source>
</evidence>
<evidence type="ECO:0000313" key="11">
    <source>
        <dbReference type="EMBL" id="CAE6241335.1"/>
    </source>
</evidence>
<keyword evidence="12" id="KW-1185">Reference proteome</keyword>
<dbReference type="GO" id="GO:0005886">
    <property type="term" value="C:plasma membrane"/>
    <property type="evidence" value="ECO:0007669"/>
    <property type="project" value="UniProtKB-SubCell"/>
</dbReference>
<dbReference type="AlphaFoldDB" id="A0A8S2B368"/>
<keyword evidence="5 9" id="KW-0812">Transmembrane</keyword>
<accession>A0A8S2B368</accession>
<evidence type="ECO:0000313" key="12">
    <source>
        <dbReference type="Proteomes" id="UP000682877"/>
    </source>
</evidence>
<evidence type="ECO:0000256" key="8">
    <source>
        <dbReference type="SAM" id="MobiDB-lite"/>
    </source>
</evidence>
<dbReference type="Pfam" id="PF02214">
    <property type="entry name" value="BTB_2"/>
    <property type="match status" value="1"/>
</dbReference>
<proteinExistence type="inferred from homology"/>
<dbReference type="Gene3D" id="2.160.20.80">
    <property type="entry name" value="E3 ubiquitin-protein ligase SopA"/>
    <property type="match status" value="1"/>
</dbReference>
<dbReference type="Gene3D" id="3.30.710.10">
    <property type="entry name" value="Potassium Channel Kv1.1, Chain A"/>
    <property type="match status" value="1"/>
</dbReference>
<evidence type="ECO:0000259" key="10">
    <source>
        <dbReference type="SMART" id="SM00225"/>
    </source>
</evidence>
<name>A0A8S2B368_ARAAE</name>
<dbReference type="InterPro" id="IPR000210">
    <property type="entry name" value="BTB/POZ_dom"/>
</dbReference>
<dbReference type="InterPro" id="IPR006702">
    <property type="entry name" value="CASP_dom"/>
</dbReference>
<dbReference type="InterPro" id="IPR003131">
    <property type="entry name" value="T1-type_BTB"/>
</dbReference>
<organism evidence="11 12">
    <name type="scientific">Arabidopsis arenosa</name>
    <name type="common">Sand rock-cress</name>
    <name type="synonym">Cardaminopsis arenosa</name>
    <dbReference type="NCBI Taxonomy" id="38785"/>
    <lineage>
        <taxon>Eukaryota</taxon>
        <taxon>Viridiplantae</taxon>
        <taxon>Streptophyta</taxon>
        <taxon>Embryophyta</taxon>
        <taxon>Tracheophyta</taxon>
        <taxon>Spermatophyta</taxon>
        <taxon>Magnoliopsida</taxon>
        <taxon>eudicotyledons</taxon>
        <taxon>Gunneridae</taxon>
        <taxon>Pentapetalae</taxon>
        <taxon>rosids</taxon>
        <taxon>malvids</taxon>
        <taxon>Brassicales</taxon>
        <taxon>Brassicaceae</taxon>
        <taxon>Camelineae</taxon>
        <taxon>Arabidopsis</taxon>
    </lineage>
</organism>
<dbReference type="PANTHER" id="PTHR14136">
    <property type="entry name" value="BTB_POZ DOMAIN-CONTAINING PROTEIN KCTD9"/>
    <property type="match status" value="1"/>
</dbReference>
<feature type="transmembrane region" description="Helical" evidence="9">
    <location>
        <begin position="72"/>
        <end position="99"/>
    </location>
</feature>
<dbReference type="SMART" id="SM00225">
    <property type="entry name" value="BTB"/>
    <property type="match status" value="1"/>
</dbReference>
<feature type="domain" description="BTB" evidence="10">
    <location>
        <begin position="389"/>
        <end position="491"/>
    </location>
</feature>
<dbReference type="Proteomes" id="UP000682877">
    <property type="component" value="Chromosome 8"/>
</dbReference>
<dbReference type="SUPFAM" id="SSF141571">
    <property type="entry name" value="Pentapeptide repeat-like"/>
    <property type="match status" value="1"/>
</dbReference>
<dbReference type="CDD" id="cd18376">
    <property type="entry name" value="BTB_POZ_FIP2-like"/>
    <property type="match status" value="1"/>
</dbReference>
<dbReference type="Pfam" id="PF00805">
    <property type="entry name" value="Pentapeptide"/>
    <property type="match status" value="3"/>
</dbReference>
<evidence type="ECO:0000256" key="6">
    <source>
        <dbReference type="ARBA" id="ARBA00022989"/>
    </source>
</evidence>
<dbReference type="InterPro" id="IPR051082">
    <property type="entry name" value="Pentapeptide-BTB/POZ_domain"/>
</dbReference>
<evidence type="ECO:0000256" key="2">
    <source>
        <dbReference type="ARBA" id="ARBA00004906"/>
    </source>
</evidence>
<feature type="region of interest" description="Disordered" evidence="8">
    <location>
        <begin position="1"/>
        <end position="26"/>
    </location>
</feature>
<protein>
    <recommendedName>
        <fullName evidence="10">BTB domain-containing protein</fullName>
    </recommendedName>
</protein>
<evidence type="ECO:0000256" key="3">
    <source>
        <dbReference type="ARBA" id="ARBA00007651"/>
    </source>
</evidence>
<sequence length="678" mass="76008">MRANNNNNTREEERSSSSKQQQPQAPMSLKIIDSCLRLSVVPLSVATIWLTVTNHESNPDYGNLDYNSIMGLKYMVGVSAISAIYALLSTISSWVTCLVSKAWLFFVPDQVLAYVMTTSVAGATEIVYLLNKGDKIVTWSEIYRHELISTSTNETDRVINRCFLRKKTTQETIHLKAFQVEESDSYSFTVSYQPNLRIRHENLDGHELKTTLERPRDRALQLEDSIPKQFLVSQETCLEHVMIILSAMYLPHSIQERLVRYISTESVKFSNRRRGRGGGLKVEVDVKVDVEQWVRIDCCCKQKGTCLVPPMDCPICLTDLSSAVSRMELSCPFICLKSESIRILLFFVSSTKILIKIKQEPKRRNILRSKLGAGFSSISLMETSSDLSSRVRLNIGGKKFCTTIDTLTIREPDSMLAAMFSGRHAMCQESKKGYVFIDRDGKHFRHILNWLRDGVAPSLSDPDCSELLREADYYQLLGLKDGIKDSRREVGEVEAELTRIDIIKCIQSERVRFRGVNLSGIDLSKLDLSLVDFSYACLRNVFFSRTNLQCAKFRDADAEGSIFHNAILRECEFTSANLRGALLAGTNLQSANLQDACLVDCSFCGADLRTAHLQNADLTNANLEGANLEGANLKGAKLSNANFKGANLQRAYLRHVNLREAHLEGANLGGANMTGAIR</sequence>
<comment type="similarity">
    <text evidence="3">Belongs to the Casparian strip membrane proteins (CASP) family.</text>
</comment>
<comment type="pathway">
    <text evidence="2">Protein modification; protein ubiquitination.</text>
</comment>
<keyword evidence="6 9" id="KW-1133">Transmembrane helix</keyword>